<organism evidence="1">
    <name type="scientific">Dolosigranulum savutiense</name>
    <dbReference type="NCBI Taxonomy" id="3110288"/>
    <lineage>
        <taxon>Bacteria</taxon>
        <taxon>Bacillati</taxon>
        <taxon>Bacillota</taxon>
        <taxon>Bacilli</taxon>
        <taxon>Lactobacillales</taxon>
        <taxon>Carnobacteriaceae</taxon>
        <taxon>Dolosigranulum</taxon>
    </lineage>
</organism>
<sequence>MTKLLSTIIALTAIGVAMKVKKRNYLITNSDDELLVDIYGNAIISDKDVKVYVNGKLI</sequence>
<dbReference type="EMBL" id="CP142436">
    <property type="protein sequence ID" value="XBC50944.1"/>
    <property type="molecule type" value="Genomic_DNA"/>
</dbReference>
<evidence type="ECO:0000313" key="1">
    <source>
        <dbReference type="EMBL" id="XBC50944.1"/>
    </source>
</evidence>
<protein>
    <submittedName>
        <fullName evidence="1">Uncharacterized protein</fullName>
    </submittedName>
</protein>
<dbReference type="RefSeq" id="WP_347299045.1">
    <property type="nucleotide sequence ID" value="NZ_CP142436.1"/>
</dbReference>
<proteinExistence type="predicted"/>
<name>A0AB74U4B9_9LACT</name>
<gene>
    <name evidence="1" type="ORF">VUQ07_06800</name>
</gene>
<accession>A0AB74U4B9</accession>
<reference evidence="1" key="1">
    <citation type="submission" date="2023-12" db="EMBL/GenBank/DDBJ databases">
        <title>Dolosigranulum savutii sp. nov. isolated from human upper respiratory samples collected in Botswana.</title>
        <authorList>
            <person name="Kelly M.S."/>
        </authorList>
    </citation>
    <scope>NUCLEOTIDE SEQUENCE</scope>
    <source>
        <strain evidence="1">MSK211</strain>
    </source>
</reference>
<dbReference type="AlphaFoldDB" id="A0AB74U4B9"/>